<comment type="caution">
    <text evidence="2">The sequence shown here is derived from an EMBL/GenBank/DDBJ whole genome shotgun (WGS) entry which is preliminary data.</text>
</comment>
<protein>
    <submittedName>
        <fullName evidence="2">Uncharacterized protein</fullName>
    </submittedName>
</protein>
<sequence length="139" mass="15311">MMAAKVRELRPGSSEDTGQKKTIEEISKEATLEEAQNIAPNQTAEKLSSGDEEPLAKKRRETSACVKSSHRRIAMRVKPVDDATSKEKSVRAAAQMMSIIAMRKMKKKMVDASKAIFQSDQIKECLDSTVALAKSDKLA</sequence>
<accession>A0ABD1SYI2</accession>
<evidence type="ECO:0000313" key="2">
    <source>
        <dbReference type="EMBL" id="KAL2505436.1"/>
    </source>
</evidence>
<keyword evidence="3" id="KW-1185">Reference proteome</keyword>
<organism evidence="2 3">
    <name type="scientific">Abeliophyllum distichum</name>
    <dbReference type="NCBI Taxonomy" id="126358"/>
    <lineage>
        <taxon>Eukaryota</taxon>
        <taxon>Viridiplantae</taxon>
        <taxon>Streptophyta</taxon>
        <taxon>Embryophyta</taxon>
        <taxon>Tracheophyta</taxon>
        <taxon>Spermatophyta</taxon>
        <taxon>Magnoliopsida</taxon>
        <taxon>eudicotyledons</taxon>
        <taxon>Gunneridae</taxon>
        <taxon>Pentapetalae</taxon>
        <taxon>asterids</taxon>
        <taxon>lamiids</taxon>
        <taxon>Lamiales</taxon>
        <taxon>Oleaceae</taxon>
        <taxon>Forsythieae</taxon>
        <taxon>Abeliophyllum</taxon>
    </lineage>
</organism>
<gene>
    <name evidence="2" type="ORF">Adt_21057</name>
</gene>
<evidence type="ECO:0000256" key="1">
    <source>
        <dbReference type="SAM" id="MobiDB-lite"/>
    </source>
</evidence>
<feature type="compositionally biased region" description="Basic and acidic residues" evidence="1">
    <location>
        <begin position="17"/>
        <end position="31"/>
    </location>
</feature>
<proteinExistence type="predicted"/>
<reference evidence="3" key="1">
    <citation type="submission" date="2024-07" db="EMBL/GenBank/DDBJ databases">
        <title>Two chromosome-level genome assemblies of Korean endemic species Abeliophyllum distichum and Forsythia ovata (Oleaceae).</title>
        <authorList>
            <person name="Jang H."/>
        </authorList>
    </citation>
    <scope>NUCLEOTIDE SEQUENCE [LARGE SCALE GENOMIC DNA]</scope>
</reference>
<evidence type="ECO:0000313" key="3">
    <source>
        <dbReference type="Proteomes" id="UP001604336"/>
    </source>
</evidence>
<dbReference type="AlphaFoldDB" id="A0ABD1SYI2"/>
<dbReference type="EMBL" id="JBFOLK010000006">
    <property type="protein sequence ID" value="KAL2505436.1"/>
    <property type="molecule type" value="Genomic_DNA"/>
</dbReference>
<feature type="compositionally biased region" description="Basic and acidic residues" evidence="1">
    <location>
        <begin position="1"/>
        <end position="10"/>
    </location>
</feature>
<feature type="region of interest" description="Disordered" evidence="1">
    <location>
        <begin position="1"/>
        <end position="70"/>
    </location>
</feature>
<name>A0ABD1SYI2_9LAMI</name>
<dbReference type="Proteomes" id="UP001604336">
    <property type="component" value="Unassembled WGS sequence"/>
</dbReference>